<sequence>MRAARHFRASGDGHLTIGMREAWDRDGYLVRDEFVRPAELAELRARIDGLVEGFDPESVRSIFSTRGAEHVQDLYFRESGDKIRFFFEAEAFDEQGRLAAAKRRALNKIGHALHDLDPVFDRFCRDPRLAALCEDLGMRDPALAQSMVIFKQPHIGGEVGMHQDASFLHTRPESVVGFWFALDDADAENGCLLAIPGGHADGLRERFHYQGDQLVMTRLHDIGWDEQEMVALEAKSGTLVVLHGLLPHGSAPNRTPRPREAVTLHVVDRAAEWSADNWLKRRASMPFRGFSEPAAGAA</sequence>
<dbReference type="PANTHER" id="PTHR20883">
    <property type="entry name" value="PHYTANOYL-COA DIOXYGENASE DOMAIN CONTAINING 1"/>
    <property type="match status" value="1"/>
</dbReference>
<keyword evidence="1" id="KW-0479">Metal-binding</keyword>
<reference evidence="3" key="1">
    <citation type="submission" date="2019-03" db="EMBL/GenBank/DDBJ databases">
        <title>Afifella sp. nov., isolated from activated sludge.</title>
        <authorList>
            <person name="Li Q."/>
            <person name="Liu Y."/>
        </authorList>
    </citation>
    <scope>NUCLEOTIDE SEQUENCE</scope>
    <source>
        <strain evidence="3">L72</strain>
    </source>
</reference>
<dbReference type="Pfam" id="PF05721">
    <property type="entry name" value="PhyH"/>
    <property type="match status" value="1"/>
</dbReference>
<dbReference type="OrthoDB" id="2553118at2"/>
<accession>A0A964T546</accession>
<evidence type="ECO:0000313" key="4">
    <source>
        <dbReference type="Proteomes" id="UP000773614"/>
    </source>
</evidence>
<keyword evidence="2" id="KW-0408">Iron</keyword>
<dbReference type="RefSeq" id="WP_161141035.1">
    <property type="nucleotide sequence ID" value="NZ_SPKJ01000045.1"/>
</dbReference>
<name>A0A964T546_9HYPH</name>
<dbReference type="PANTHER" id="PTHR20883:SF15">
    <property type="entry name" value="PHYTANOYL-COA DIOXYGENASE DOMAIN-CONTAINING PROTEIN 1"/>
    <property type="match status" value="1"/>
</dbReference>
<organism evidence="3 4">
    <name type="scientific">Propylenella binzhouense</name>
    <dbReference type="NCBI Taxonomy" id="2555902"/>
    <lineage>
        <taxon>Bacteria</taxon>
        <taxon>Pseudomonadati</taxon>
        <taxon>Pseudomonadota</taxon>
        <taxon>Alphaproteobacteria</taxon>
        <taxon>Hyphomicrobiales</taxon>
        <taxon>Propylenellaceae</taxon>
        <taxon>Propylenella</taxon>
    </lineage>
</organism>
<comment type="caution">
    <text evidence="3">The sequence shown here is derived from an EMBL/GenBank/DDBJ whole genome shotgun (WGS) entry which is preliminary data.</text>
</comment>
<dbReference type="InterPro" id="IPR008775">
    <property type="entry name" value="Phytyl_CoA_dOase-like"/>
</dbReference>
<evidence type="ECO:0000256" key="2">
    <source>
        <dbReference type="ARBA" id="ARBA00023004"/>
    </source>
</evidence>
<dbReference type="Proteomes" id="UP000773614">
    <property type="component" value="Unassembled WGS sequence"/>
</dbReference>
<evidence type="ECO:0000256" key="1">
    <source>
        <dbReference type="ARBA" id="ARBA00022723"/>
    </source>
</evidence>
<dbReference type="Gene3D" id="2.60.120.620">
    <property type="entry name" value="q2cbj1_9rhob like domain"/>
    <property type="match status" value="1"/>
</dbReference>
<gene>
    <name evidence="3" type="ORF">E4O86_13295</name>
</gene>
<dbReference type="SUPFAM" id="SSF51197">
    <property type="entry name" value="Clavaminate synthase-like"/>
    <property type="match status" value="1"/>
</dbReference>
<dbReference type="AlphaFoldDB" id="A0A964T546"/>
<keyword evidence="3" id="KW-0560">Oxidoreductase</keyword>
<protein>
    <submittedName>
        <fullName evidence="3">Phytanoyl-CoA dioxygenase family protein</fullName>
    </submittedName>
</protein>
<evidence type="ECO:0000313" key="3">
    <source>
        <dbReference type="EMBL" id="MYZ48686.1"/>
    </source>
</evidence>
<dbReference type="EMBL" id="SPKJ01000045">
    <property type="protein sequence ID" value="MYZ48686.1"/>
    <property type="molecule type" value="Genomic_DNA"/>
</dbReference>
<proteinExistence type="predicted"/>
<keyword evidence="3" id="KW-0223">Dioxygenase</keyword>
<keyword evidence="4" id="KW-1185">Reference proteome</keyword>
<dbReference type="GO" id="GO:0016706">
    <property type="term" value="F:2-oxoglutarate-dependent dioxygenase activity"/>
    <property type="evidence" value="ECO:0007669"/>
    <property type="project" value="UniProtKB-ARBA"/>
</dbReference>
<dbReference type="GO" id="GO:0005506">
    <property type="term" value="F:iron ion binding"/>
    <property type="evidence" value="ECO:0007669"/>
    <property type="project" value="UniProtKB-ARBA"/>
</dbReference>